<name>A0AAE3KTW5_9BACT</name>
<dbReference type="Proteomes" id="UP001204144">
    <property type="component" value="Unassembled WGS sequence"/>
</dbReference>
<proteinExistence type="predicted"/>
<comment type="caution">
    <text evidence="1">The sequence shown here is derived from an EMBL/GenBank/DDBJ whole genome shotgun (WGS) entry which is preliminary data.</text>
</comment>
<keyword evidence="2" id="KW-1185">Reference proteome</keyword>
<gene>
    <name evidence="1" type="ORF">EGI31_16105</name>
</gene>
<reference evidence="1 2" key="1">
    <citation type="submission" date="2018-11" db="EMBL/GenBank/DDBJ databases">
        <title>Novel bacteria species description.</title>
        <authorList>
            <person name="Han J.-H."/>
        </authorList>
    </citation>
    <scope>NUCLEOTIDE SEQUENCE [LARGE SCALE GENOMIC DNA]</scope>
    <source>
        <strain evidence="1 2">KCTC23259</strain>
    </source>
</reference>
<dbReference type="InterPro" id="IPR053865">
    <property type="entry name" value="DUF6934"/>
</dbReference>
<organism evidence="1 2">
    <name type="scientific">Lacihabitans soyangensis</name>
    <dbReference type="NCBI Taxonomy" id="869394"/>
    <lineage>
        <taxon>Bacteria</taxon>
        <taxon>Pseudomonadati</taxon>
        <taxon>Bacteroidota</taxon>
        <taxon>Cytophagia</taxon>
        <taxon>Cytophagales</taxon>
        <taxon>Leadbetterellaceae</taxon>
        <taxon>Lacihabitans</taxon>
    </lineage>
</organism>
<sequence>MNVSCYNFESSTDGLRFEFESTSSKKQIRKVVEFTPLPQNPTIYNLGFGDLKADGTIDDLIVIDNEDMEKVLATVIQTIFKFFELNSKDIILILGSTTSRTRLYQIVIAKNIDEMNGTLQIRGIRNGEIEEFVKGMNYEGFLINLKLL</sequence>
<evidence type="ECO:0000313" key="2">
    <source>
        <dbReference type="Proteomes" id="UP001204144"/>
    </source>
</evidence>
<dbReference type="AlphaFoldDB" id="A0AAE3KTW5"/>
<protein>
    <submittedName>
        <fullName evidence="1">Uncharacterized protein</fullName>
    </submittedName>
</protein>
<evidence type="ECO:0000313" key="1">
    <source>
        <dbReference type="EMBL" id="MCP9764468.1"/>
    </source>
</evidence>
<dbReference type="Pfam" id="PF22028">
    <property type="entry name" value="DUF6934"/>
    <property type="match status" value="1"/>
</dbReference>
<dbReference type="EMBL" id="RJUF01000173">
    <property type="protein sequence ID" value="MCP9764468.1"/>
    <property type="molecule type" value="Genomic_DNA"/>
</dbReference>
<accession>A0AAE3KTW5</accession>